<feature type="transmembrane region" description="Helical" evidence="10">
    <location>
        <begin position="108"/>
        <end position="126"/>
    </location>
</feature>
<dbReference type="Proteomes" id="UP000472267">
    <property type="component" value="Chromosome 12"/>
</dbReference>
<keyword evidence="2" id="KW-1003">Cell membrane</keyword>
<accession>A0A672GTF8</accession>
<feature type="transmembrane region" description="Helical" evidence="10">
    <location>
        <begin position="279"/>
        <end position="300"/>
    </location>
</feature>
<dbReference type="PROSITE" id="PS00237">
    <property type="entry name" value="G_PROTEIN_RECEP_F1_1"/>
    <property type="match status" value="1"/>
</dbReference>
<evidence type="ECO:0000256" key="5">
    <source>
        <dbReference type="ARBA" id="ARBA00023040"/>
    </source>
</evidence>
<dbReference type="PROSITE" id="PS50262">
    <property type="entry name" value="G_PROTEIN_RECEP_F1_2"/>
    <property type="match status" value="1"/>
</dbReference>
<sequence length="336" mass="38397">MDPVVASWLARNSSNASELCASESLPVSITVVLCLVFLAGFILNTFSIWVFCCRLSCWTSGTTLQFHLALSDAVATALIPMMAVHVAMRDDWHFRQFLCQAKLTLLNLHFYGSTIFLTLISVHRYMAVVHFKRNSCMKSKKFVQKLCAGIWILIIFQSLLIAFILSKQDENSLECVSFYQRNLTNRYFSINFVLFTVGFLLPLLVSVFCYSRLAISLKHLNISTAKGLRVKEKSRHMIGLCLLIFGLCFLPMNVVRTIFVVLMKYYPQKCSALQQMETAYYTTWIFAGLNGCLDPLLYCFGCQSFREAFRSFRIAQRESPKRSDSDMTASHDNQLR</sequence>
<organism evidence="12 13">
    <name type="scientific">Salarias fasciatus</name>
    <name type="common">Jewelled blenny</name>
    <name type="synonym">Blennius fasciatus</name>
    <dbReference type="NCBI Taxonomy" id="181472"/>
    <lineage>
        <taxon>Eukaryota</taxon>
        <taxon>Metazoa</taxon>
        <taxon>Chordata</taxon>
        <taxon>Craniata</taxon>
        <taxon>Vertebrata</taxon>
        <taxon>Euteleostomi</taxon>
        <taxon>Actinopterygii</taxon>
        <taxon>Neopterygii</taxon>
        <taxon>Teleostei</taxon>
        <taxon>Neoteleostei</taxon>
        <taxon>Acanthomorphata</taxon>
        <taxon>Ovalentaria</taxon>
        <taxon>Blenniimorphae</taxon>
        <taxon>Blenniiformes</taxon>
        <taxon>Blennioidei</taxon>
        <taxon>Blenniidae</taxon>
        <taxon>Salariinae</taxon>
        <taxon>Salarias</taxon>
    </lineage>
</organism>
<gene>
    <name evidence="12" type="primary">LOC115398481</name>
</gene>
<feature type="transmembrane region" description="Helical" evidence="10">
    <location>
        <begin position="186"/>
        <end position="215"/>
    </location>
</feature>
<reference evidence="12" key="2">
    <citation type="submission" date="2025-08" db="UniProtKB">
        <authorList>
            <consortium name="Ensembl"/>
        </authorList>
    </citation>
    <scope>IDENTIFICATION</scope>
</reference>
<dbReference type="OrthoDB" id="10018446at2759"/>
<dbReference type="InParanoid" id="A0A672GTF8"/>
<dbReference type="GO" id="GO:0005886">
    <property type="term" value="C:plasma membrane"/>
    <property type="evidence" value="ECO:0007669"/>
    <property type="project" value="UniProtKB-SubCell"/>
</dbReference>
<protein>
    <submittedName>
        <fullName evidence="12">P2Y purinoceptor 2-like</fullName>
    </submittedName>
</protein>
<keyword evidence="6 10" id="KW-0472">Membrane</keyword>
<dbReference type="OMA" id="KLCAGIW"/>
<evidence type="ECO:0000256" key="2">
    <source>
        <dbReference type="ARBA" id="ARBA00022475"/>
    </source>
</evidence>
<keyword evidence="3 9" id="KW-0812">Transmembrane</keyword>
<dbReference type="RefSeq" id="XP_029961126.1">
    <property type="nucleotide sequence ID" value="XM_030105266.1"/>
</dbReference>
<reference evidence="12" key="3">
    <citation type="submission" date="2025-09" db="UniProtKB">
        <authorList>
            <consortium name="Ensembl"/>
        </authorList>
    </citation>
    <scope>IDENTIFICATION</scope>
</reference>
<dbReference type="Pfam" id="PF00001">
    <property type="entry name" value="7tm_1"/>
    <property type="match status" value="1"/>
</dbReference>
<dbReference type="SUPFAM" id="SSF81321">
    <property type="entry name" value="Family A G protein-coupled receptor-like"/>
    <property type="match status" value="1"/>
</dbReference>
<dbReference type="PANTHER" id="PTHR24231:SF35">
    <property type="entry name" value="P2Y PURINOCEPTOR 4-LIKE"/>
    <property type="match status" value="1"/>
</dbReference>
<dbReference type="GO" id="GO:0004930">
    <property type="term" value="F:G protein-coupled receptor activity"/>
    <property type="evidence" value="ECO:0007669"/>
    <property type="project" value="UniProtKB-KW"/>
</dbReference>
<feature type="transmembrane region" description="Helical" evidence="10">
    <location>
        <begin position="27"/>
        <end position="52"/>
    </location>
</feature>
<comment type="subcellular location">
    <subcellularLocation>
        <location evidence="1">Cell membrane</location>
        <topology evidence="1">Multi-pass membrane protein</topology>
    </subcellularLocation>
</comment>
<evidence type="ECO:0000256" key="7">
    <source>
        <dbReference type="ARBA" id="ARBA00023170"/>
    </source>
</evidence>
<evidence type="ECO:0000259" key="11">
    <source>
        <dbReference type="PROSITE" id="PS50262"/>
    </source>
</evidence>
<reference evidence="12" key="1">
    <citation type="submission" date="2019-06" db="EMBL/GenBank/DDBJ databases">
        <authorList>
            <consortium name="Wellcome Sanger Institute Data Sharing"/>
        </authorList>
    </citation>
    <scope>NUCLEOTIDE SEQUENCE [LARGE SCALE GENOMIC DNA]</scope>
</reference>
<evidence type="ECO:0000256" key="3">
    <source>
        <dbReference type="ARBA" id="ARBA00022692"/>
    </source>
</evidence>
<evidence type="ECO:0000313" key="12">
    <source>
        <dbReference type="Ensembl" id="ENSSFAP00005021993.1"/>
    </source>
</evidence>
<evidence type="ECO:0000256" key="9">
    <source>
        <dbReference type="RuleBase" id="RU000688"/>
    </source>
</evidence>
<keyword evidence="4 10" id="KW-1133">Transmembrane helix</keyword>
<keyword evidence="7 9" id="KW-0675">Receptor</keyword>
<feature type="transmembrane region" description="Helical" evidence="10">
    <location>
        <begin position="64"/>
        <end position="88"/>
    </location>
</feature>
<evidence type="ECO:0000256" key="4">
    <source>
        <dbReference type="ARBA" id="ARBA00022989"/>
    </source>
</evidence>
<dbReference type="InterPro" id="IPR000276">
    <property type="entry name" value="GPCR_Rhodpsn"/>
</dbReference>
<feature type="transmembrane region" description="Helical" evidence="10">
    <location>
        <begin position="146"/>
        <end position="166"/>
    </location>
</feature>
<keyword evidence="8 9" id="KW-0807">Transducer</keyword>
<evidence type="ECO:0000313" key="13">
    <source>
        <dbReference type="Proteomes" id="UP000472267"/>
    </source>
</evidence>
<dbReference type="GeneID" id="115398481"/>
<name>A0A672GTF8_SALFA</name>
<dbReference type="Gene3D" id="1.20.1070.10">
    <property type="entry name" value="Rhodopsin 7-helix transmembrane proteins"/>
    <property type="match status" value="1"/>
</dbReference>
<feature type="transmembrane region" description="Helical" evidence="10">
    <location>
        <begin position="236"/>
        <end position="259"/>
    </location>
</feature>
<evidence type="ECO:0000256" key="6">
    <source>
        <dbReference type="ARBA" id="ARBA00023136"/>
    </source>
</evidence>
<evidence type="ECO:0000256" key="1">
    <source>
        <dbReference type="ARBA" id="ARBA00004651"/>
    </source>
</evidence>
<dbReference type="AlphaFoldDB" id="A0A672GTF8"/>
<keyword evidence="5 9" id="KW-0297">G-protein coupled receptor</keyword>
<evidence type="ECO:0000256" key="10">
    <source>
        <dbReference type="SAM" id="Phobius"/>
    </source>
</evidence>
<dbReference type="InterPro" id="IPR017452">
    <property type="entry name" value="GPCR_Rhodpsn_7TM"/>
</dbReference>
<feature type="domain" description="G-protein coupled receptors family 1 profile" evidence="11">
    <location>
        <begin position="43"/>
        <end position="298"/>
    </location>
</feature>
<comment type="similarity">
    <text evidence="9">Belongs to the G-protein coupled receptor 1 family.</text>
</comment>
<keyword evidence="13" id="KW-1185">Reference proteome</keyword>
<dbReference type="Ensembl" id="ENSSFAT00005022919.1">
    <property type="protein sequence ID" value="ENSSFAP00005021993.1"/>
    <property type="gene ID" value="ENSSFAG00005011457.1"/>
</dbReference>
<proteinExistence type="inferred from homology"/>
<evidence type="ECO:0000256" key="8">
    <source>
        <dbReference type="ARBA" id="ARBA00023224"/>
    </source>
</evidence>
<dbReference type="PANTHER" id="PTHR24231">
    <property type="entry name" value="PURINOCEPTOR-RELATED G-PROTEIN COUPLED RECEPTOR"/>
    <property type="match status" value="1"/>
</dbReference>
<dbReference type="PRINTS" id="PR00237">
    <property type="entry name" value="GPCRRHODOPSN"/>
</dbReference>